<reference evidence="14 15" key="1">
    <citation type="submission" date="2020-03" db="EMBL/GenBank/DDBJ databases">
        <title>Genomic Encyclopedia of Type Strains, Phase IV (KMG-IV): sequencing the most valuable type-strain genomes for metagenomic binning, comparative biology and taxonomic classification.</title>
        <authorList>
            <person name="Goeker M."/>
        </authorList>
    </citation>
    <scope>NUCLEOTIDE SEQUENCE [LARGE SCALE GENOMIC DNA]</scope>
    <source>
        <strain evidence="14 15">DSM 7225</strain>
    </source>
</reference>
<dbReference type="NCBIfam" id="TIGR00456">
    <property type="entry name" value="argS"/>
    <property type="match status" value="1"/>
</dbReference>
<evidence type="ECO:0000256" key="5">
    <source>
        <dbReference type="ARBA" id="ARBA00022741"/>
    </source>
</evidence>
<dbReference type="Gene3D" id="1.10.730.10">
    <property type="entry name" value="Isoleucyl-tRNA Synthetase, Domain 1"/>
    <property type="match status" value="1"/>
</dbReference>
<dbReference type="Pfam" id="PF05746">
    <property type="entry name" value="DALR_1"/>
    <property type="match status" value="1"/>
</dbReference>
<dbReference type="SUPFAM" id="SSF55190">
    <property type="entry name" value="Arginyl-tRNA synthetase (ArgRS), N-terminal 'additional' domain"/>
    <property type="match status" value="1"/>
</dbReference>
<dbReference type="InterPro" id="IPR009080">
    <property type="entry name" value="tRNAsynth_Ia_anticodon-bd"/>
</dbReference>
<dbReference type="PROSITE" id="PS00178">
    <property type="entry name" value="AA_TRNA_LIGASE_I"/>
    <property type="match status" value="1"/>
</dbReference>
<dbReference type="GO" id="GO:0006420">
    <property type="term" value="P:arginyl-tRNA aminoacylation"/>
    <property type="evidence" value="ECO:0007669"/>
    <property type="project" value="UniProtKB-UniRule"/>
</dbReference>
<dbReference type="PANTHER" id="PTHR11956">
    <property type="entry name" value="ARGINYL-TRNA SYNTHETASE"/>
    <property type="match status" value="1"/>
</dbReference>
<proteinExistence type="inferred from homology"/>
<dbReference type="EMBL" id="JAATJB010000005">
    <property type="protein sequence ID" value="NJB97821.1"/>
    <property type="molecule type" value="Genomic_DNA"/>
</dbReference>
<evidence type="ECO:0000256" key="9">
    <source>
        <dbReference type="ARBA" id="ARBA00049339"/>
    </source>
</evidence>
<dbReference type="FunFam" id="3.30.1360.70:FF:000003">
    <property type="entry name" value="Arginine--tRNA ligase"/>
    <property type="match status" value="1"/>
</dbReference>
<dbReference type="InterPro" id="IPR001412">
    <property type="entry name" value="aa-tRNA-synth_I_CS"/>
</dbReference>
<evidence type="ECO:0000259" key="13">
    <source>
        <dbReference type="SMART" id="SM01016"/>
    </source>
</evidence>
<dbReference type="FunFam" id="1.10.730.10:FF:000008">
    <property type="entry name" value="Arginine--tRNA ligase"/>
    <property type="match status" value="1"/>
</dbReference>
<keyword evidence="3 10" id="KW-0963">Cytoplasm</keyword>
<dbReference type="HAMAP" id="MF_00123">
    <property type="entry name" value="Arg_tRNA_synth"/>
    <property type="match status" value="1"/>
</dbReference>
<dbReference type="RefSeq" id="WP_125977348.1">
    <property type="nucleotide sequence ID" value="NZ_BAAADY010000014.1"/>
</dbReference>
<keyword evidence="6 10" id="KW-0067">ATP-binding</keyword>
<dbReference type="Pfam" id="PF03485">
    <property type="entry name" value="Arg_tRNA_synt_N"/>
    <property type="match status" value="1"/>
</dbReference>
<dbReference type="EC" id="6.1.1.19" evidence="10"/>
<comment type="similarity">
    <text evidence="2 10 11">Belongs to the class-I aminoacyl-tRNA synthetase family.</text>
</comment>
<comment type="caution">
    <text evidence="14">The sequence shown here is derived from an EMBL/GenBank/DDBJ whole genome shotgun (WGS) entry which is preliminary data.</text>
</comment>
<dbReference type="CDD" id="cd00671">
    <property type="entry name" value="ArgRS_core"/>
    <property type="match status" value="1"/>
</dbReference>
<evidence type="ECO:0000256" key="3">
    <source>
        <dbReference type="ARBA" id="ARBA00022490"/>
    </source>
</evidence>
<keyword evidence="8 10" id="KW-0030">Aminoacyl-tRNA synthetase</keyword>
<dbReference type="SMART" id="SM01016">
    <property type="entry name" value="Arg_tRNA_synt_N"/>
    <property type="match status" value="1"/>
</dbReference>
<dbReference type="Pfam" id="PF00750">
    <property type="entry name" value="tRNA-synt_1d"/>
    <property type="match status" value="1"/>
</dbReference>
<dbReference type="InterPro" id="IPR008909">
    <property type="entry name" value="DALR_anticod-bd"/>
</dbReference>
<evidence type="ECO:0000259" key="12">
    <source>
        <dbReference type="SMART" id="SM00836"/>
    </source>
</evidence>
<comment type="catalytic activity">
    <reaction evidence="9 10">
        <text>tRNA(Arg) + L-arginine + ATP = L-arginyl-tRNA(Arg) + AMP + diphosphate</text>
        <dbReference type="Rhea" id="RHEA:20301"/>
        <dbReference type="Rhea" id="RHEA-COMP:9658"/>
        <dbReference type="Rhea" id="RHEA-COMP:9673"/>
        <dbReference type="ChEBI" id="CHEBI:30616"/>
        <dbReference type="ChEBI" id="CHEBI:32682"/>
        <dbReference type="ChEBI" id="CHEBI:33019"/>
        <dbReference type="ChEBI" id="CHEBI:78442"/>
        <dbReference type="ChEBI" id="CHEBI:78513"/>
        <dbReference type="ChEBI" id="CHEBI:456215"/>
        <dbReference type="EC" id="6.1.1.19"/>
    </reaction>
</comment>
<protein>
    <recommendedName>
        <fullName evidence="10">Arginine--tRNA ligase</fullName>
        <ecNumber evidence="10">6.1.1.19</ecNumber>
    </recommendedName>
    <alternativeName>
        <fullName evidence="10">Arginyl-tRNA synthetase</fullName>
        <shortName evidence="10">ArgRS</shortName>
    </alternativeName>
</protein>
<dbReference type="InterPro" id="IPR001278">
    <property type="entry name" value="Arg-tRNA-ligase"/>
</dbReference>
<dbReference type="Gene3D" id="3.40.50.620">
    <property type="entry name" value="HUPs"/>
    <property type="match status" value="1"/>
</dbReference>
<dbReference type="InterPro" id="IPR005148">
    <property type="entry name" value="Arg-tRNA-synth_N"/>
</dbReference>
<dbReference type="Gene3D" id="3.30.1360.70">
    <property type="entry name" value="Arginyl tRNA synthetase N-terminal domain"/>
    <property type="match status" value="1"/>
</dbReference>
<dbReference type="SMART" id="SM00836">
    <property type="entry name" value="DALR_1"/>
    <property type="match status" value="1"/>
</dbReference>
<dbReference type="SUPFAM" id="SSF52374">
    <property type="entry name" value="Nucleotidylyl transferase"/>
    <property type="match status" value="1"/>
</dbReference>
<dbReference type="PANTHER" id="PTHR11956:SF5">
    <property type="entry name" value="ARGININE--TRNA LIGASE, CYTOPLASMIC"/>
    <property type="match status" value="1"/>
</dbReference>
<dbReference type="PRINTS" id="PR01038">
    <property type="entry name" value="TRNASYNTHARG"/>
</dbReference>
<organism evidence="14 15">
    <name type="scientific">Sphingomonas trueperi</name>
    <dbReference type="NCBI Taxonomy" id="53317"/>
    <lineage>
        <taxon>Bacteria</taxon>
        <taxon>Pseudomonadati</taxon>
        <taxon>Pseudomonadota</taxon>
        <taxon>Alphaproteobacteria</taxon>
        <taxon>Sphingomonadales</taxon>
        <taxon>Sphingomonadaceae</taxon>
        <taxon>Sphingomonas</taxon>
    </lineage>
</organism>
<dbReference type="InterPro" id="IPR036695">
    <property type="entry name" value="Arg-tRNA-synth_N_sf"/>
</dbReference>
<dbReference type="InterPro" id="IPR035684">
    <property type="entry name" value="ArgRS_core"/>
</dbReference>
<evidence type="ECO:0000256" key="7">
    <source>
        <dbReference type="ARBA" id="ARBA00022917"/>
    </source>
</evidence>
<keyword evidence="7 10" id="KW-0648">Protein biosynthesis</keyword>
<keyword evidence="15" id="KW-1185">Reference proteome</keyword>
<dbReference type="GO" id="GO:0005737">
    <property type="term" value="C:cytoplasm"/>
    <property type="evidence" value="ECO:0007669"/>
    <property type="project" value="UniProtKB-SubCell"/>
</dbReference>
<keyword evidence="4 10" id="KW-0436">Ligase</keyword>
<sequence length="574" mass="62483">MTLYARFAAHLNLALDALVLAGDLPGGLERRAITVEPPRDPSHGDLATNAAMVLAKPAGTNPRALAEKLVAELEKLDEVAAVSVAGPGFINLTLHEDSWRGEVAAILQAGADYGRSSLGAGTTVNVEYVSANPTGPMHMGHCRGAVVGDALASLLEYVGHKVIREYYVNDAGGQVDVLARSAHLRYREALGETIEIPEGLYPGDYLKPVGAQLAADYGDKYVDAPESEWLALFRKTAVAAMLVMIKDDLALLGIHHDLFSSEAELQAAGKPEQAEAWLRERDLVYDGVLEAPKGETPEDWEPVELPLFRSTQFGDDQDRPIKKSNGQWTYFGADLAYHFQKAQSADQLIDIWGADHAGTVKRIVAAVQALTGGSTRFDVKLVQMVRLLRAGEPVKMSKRAGNFVTLADVVREVGKDVVRFTMLTRKADAQMDFDFAKVLETSKENPVFYVQYAHARVASVHRRAAEAGISLDEAADLSLLDGRELAVAKLAAQFPRVVEAAASAREPHRIAFYLYDLAAEFHALYNMGNDSADRRFLVVEQPALTRARLFLGRAVQQVIRNGLALMGVEAAEEM</sequence>
<evidence type="ECO:0000256" key="1">
    <source>
        <dbReference type="ARBA" id="ARBA00004496"/>
    </source>
</evidence>
<evidence type="ECO:0000313" key="15">
    <source>
        <dbReference type="Proteomes" id="UP000531251"/>
    </source>
</evidence>
<dbReference type="Proteomes" id="UP000531251">
    <property type="component" value="Unassembled WGS sequence"/>
</dbReference>
<comment type="subunit">
    <text evidence="10">Monomer.</text>
</comment>
<evidence type="ECO:0000256" key="6">
    <source>
        <dbReference type="ARBA" id="ARBA00022840"/>
    </source>
</evidence>
<dbReference type="AlphaFoldDB" id="A0A7X5Y1N9"/>
<dbReference type="InterPro" id="IPR014729">
    <property type="entry name" value="Rossmann-like_a/b/a_fold"/>
</dbReference>
<feature type="domain" description="Arginyl tRNA synthetase N-terminal" evidence="13">
    <location>
        <begin position="5"/>
        <end position="94"/>
    </location>
</feature>
<dbReference type="GO" id="GO:0004814">
    <property type="term" value="F:arginine-tRNA ligase activity"/>
    <property type="evidence" value="ECO:0007669"/>
    <property type="project" value="UniProtKB-UniRule"/>
</dbReference>
<feature type="short sequence motif" description="'HIGH' region" evidence="10">
    <location>
        <begin position="131"/>
        <end position="141"/>
    </location>
</feature>
<evidence type="ECO:0000256" key="4">
    <source>
        <dbReference type="ARBA" id="ARBA00022598"/>
    </source>
</evidence>
<evidence type="ECO:0000313" key="14">
    <source>
        <dbReference type="EMBL" id="NJB97821.1"/>
    </source>
</evidence>
<evidence type="ECO:0000256" key="11">
    <source>
        <dbReference type="RuleBase" id="RU363038"/>
    </source>
</evidence>
<evidence type="ECO:0000256" key="8">
    <source>
        <dbReference type="ARBA" id="ARBA00023146"/>
    </source>
</evidence>
<feature type="domain" description="DALR anticodon binding" evidence="12">
    <location>
        <begin position="450"/>
        <end position="574"/>
    </location>
</feature>
<dbReference type="GO" id="GO:0005524">
    <property type="term" value="F:ATP binding"/>
    <property type="evidence" value="ECO:0007669"/>
    <property type="project" value="UniProtKB-UniRule"/>
</dbReference>
<name>A0A7X5Y1N9_9SPHN</name>
<accession>A0A7X5Y1N9</accession>
<evidence type="ECO:0000256" key="10">
    <source>
        <dbReference type="HAMAP-Rule" id="MF_00123"/>
    </source>
</evidence>
<comment type="subcellular location">
    <subcellularLocation>
        <location evidence="1 10">Cytoplasm</location>
    </subcellularLocation>
</comment>
<keyword evidence="5 10" id="KW-0547">Nucleotide-binding</keyword>
<gene>
    <name evidence="10" type="primary">argS</name>
    <name evidence="14" type="ORF">GGR89_002136</name>
</gene>
<evidence type="ECO:0000256" key="2">
    <source>
        <dbReference type="ARBA" id="ARBA00005594"/>
    </source>
</evidence>
<dbReference type="SUPFAM" id="SSF47323">
    <property type="entry name" value="Anticodon-binding domain of a subclass of class I aminoacyl-tRNA synthetases"/>
    <property type="match status" value="1"/>
</dbReference>